<organism evidence="2 3">
    <name type="scientific">Setaria italica</name>
    <name type="common">Foxtail millet</name>
    <name type="synonym">Panicum italicum</name>
    <dbReference type="NCBI Taxonomy" id="4555"/>
    <lineage>
        <taxon>Eukaryota</taxon>
        <taxon>Viridiplantae</taxon>
        <taxon>Streptophyta</taxon>
        <taxon>Embryophyta</taxon>
        <taxon>Tracheophyta</taxon>
        <taxon>Spermatophyta</taxon>
        <taxon>Magnoliopsida</taxon>
        <taxon>Liliopsida</taxon>
        <taxon>Poales</taxon>
        <taxon>Poaceae</taxon>
        <taxon>PACMAD clade</taxon>
        <taxon>Panicoideae</taxon>
        <taxon>Panicodae</taxon>
        <taxon>Paniceae</taxon>
        <taxon>Cenchrinae</taxon>
        <taxon>Setaria</taxon>
    </lineage>
</organism>
<dbReference type="HOGENOM" id="CLU_3243114_0_0_1"/>
<dbReference type="InParanoid" id="K3XPM3"/>
<keyword evidence="1" id="KW-0472">Membrane</keyword>
<dbReference type="Proteomes" id="UP000004995">
    <property type="component" value="Unassembled WGS sequence"/>
</dbReference>
<keyword evidence="1" id="KW-0812">Transmembrane</keyword>
<reference evidence="2" key="2">
    <citation type="submission" date="2018-08" db="UniProtKB">
        <authorList>
            <consortium name="EnsemblPlants"/>
        </authorList>
    </citation>
    <scope>IDENTIFICATION</scope>
    <source>
        <strain evidence="2">Yugu1</strain>
    </source>
</reference>
<reference evidence="3" key="1">
    <citation type="journal article" date="2012" name="Nat. Biotechnol.">
        <title>Reference genome sequence of the model plant Setaria.</title>
        <authorList>
            <person name="Bennetzen J.L."/>
            <person name="Schmutz J."/>
            <person name="Wang H."/>
            <person name="Percifield R."/>
            <person name="Hawkins J."/>
            <person name="Pontaroli A.C."/>
            <person name="Estep M."/>
            <person name="Feng L."/>
            <person name="Vaughn J.N."/>
            <person name="Grimwood J."/>
            <person name="Jenkins J."/>
            <person name="Barry K."/>
            <person name="Lindquist E."/>
            <person name="Hellsten U."/>
            <person name="Deshpande S."/>
            <person name="Wang X."/>
            <person name="Wu X."/>
            <person name="Mitros T."/>
            <person name="Triplett J."/>
            <person name="Yang X."/>
            <person name="Ye C.Y."/>
            <person name="Mauro-Herrera M."/>
            <person name="Wang L."/>
            <person name="Li P."/>
            <person name="Sharma M."/>
            <person name="Sharma R."/>
            <person name="Ronald P.C."/>
            <person name="Panaud O."/>
            <person name="Kellogg E.A."/>
            <person name="Brutnell T.P."/>
            <person name="Doust A.N."/>
            <person name="Tuskan G.A."/>
            <person name="Rokhsar D."/>
            <person name="Devos K.M."/>
        </authorList>
    </citation>
    <scope>NUCLEOTIDE SEQUENCE [LARGE SCALE GENOMIC DNA]</scope>
    <source>
        <strain evidence="3">cv. Yugu1</strain>
    </source>
</reference>
<name>K3XPM3_SETIT</name>
<dbReference type="EnsemblPlants" id="KQL05416">
    <property type="protein sequence ID" value="KQL05416"/>
    <property type="gene ID" value="SETIT_003851mg"/>
</dbReference>
<feature type="transmembrane region" description="Helical" evidence="1">
    <location>
        <begin position="6"/>
        <end position="22"/>
    </location>
</feature>
<dbReference type="Gramene" id="KQL05416">
    <property type="protein sequence ID" value="KQL05416"/>
    <property type="gene ID" value="SETIT_003851mg"/>
</dbReference>
<dbReference type="AlphaFoldDB" id="K3XPM3"/>
<evidence type="ECO:0000313" key="2">
    <source>
        <dbReference type="EnsemblPlants" id="KQL05416"/>
    </source>
</evidence>
<sequence length="43" mass="5002">MKQHIYYNIFAVIGSYGGYLFVNRDRKLLTTGLLNKSFFNLQG</sequence>
<proteinExistence type="predicted"/>
<evidence type="ECO:0000256" key="1">
    <source>
        <dbReference type="SAM" id="Phobius"/>
    </source>
</evidence>
<accession>K3XPM3</accession>
<dbReference type="EMBL" id="AGNK02003110">
    <property type="status" value="NOT_ANNOTATED_CDS"/>
    <property type="molecule type" value="Genomic_DNA"/>
</dbReference>
<keyword evidence="3" id="KW-1185">Reference proteome</keyword>
<keyword evidence="1" id="KW-1133">Transmembrane helix</keyword>
<protein>
    <submittedName>
        <fullName evidence="2">Uncharacterized protein</fullName>
    </submittedName>
</protein>
<evidence type="ECO:0000313" key="3">
    <source>
        <dbReference type="Proteomes" id="UP000004995"/>
    </source>
</evidence>